<dbReference type="InterPro" id="IPR045467">
    <property type="entry name" value="DUF6497"/>
</dbReference>
<dbReference type="RefSeq" id="WP_379912945.1">
    <property type="nucleotide sequence ID" value="NZ_JBHUDD010000027.1"/>
</dbReference>
<protein>
    <submittedName>
        <fullName evidence="2">DUF6497 family protein</fullName>
    </submittedName>
</protein>
<dbReference type="EMBL" id="JBHUDD010000027">
    <property type="protein sequence ID" value="MFD1508382.1"/>
    <property type="molecule type" value="Genomic_DNA"/>
</dbReference>
<accession>A0ABW4EDQ6</accession>
<dbReference type="Proteomes" id="UP001597186">
    <property type="component" value="Unassembled WGS sequence"/>
</dbReference>
<feature type="chain" id="PRO_5046951566" evidence="1">
    <location>
        <begin position="25"/>
        <end position="143"/>
    </location>
</feature>
<name>A0ABW4EDQ6_9RHOB</name>
<comment type="caution">
    <text evidence="2">The sequence shown here is derived from an EMBL/GenBank/DDBJ whole genome shotgun (WGS) entry which is preliminary data.</text>
</comment>
<feature type="signal peptide" evidence="1">
    <location>
        <begin position="1"/>
        <end position="24"/>
    </location>
</feature>
<keyword evidence="1" id="KW-0732">Signal</keyword>
<dbReference type="PROSITE" id="PS51257">
    <property type="entry name" value="PROKAR_LIPOPROTEIN"/>
    <property type="match status" value="1"/>
</dbReference>
<sequence length="143" mass="15457">MQRFGRMFRWVGGFVALGGAFACATTVAGQEEARPVPSVPSGLDVTLQDHLLDDLGSLGVFARFRFVVPGIAQGAGFGQVESDFPILCRDYAVPALRDAAVSPERIVISYASAPVEFGAYDPDIVQFFEAFRVEDGTCIWEGF</sequence>
<proteinExistence type="predicted"/>
<gene>
    <name evidence="2" type="ORF">ACFTOW_03070</name>
</gene>
<reference evidence="3" key="1">
    <citation type="journal article" date="2019" name="Int. J. Syst. Evol. Microbiol.">
        <title>The Global Catalogue of Microorganisms (GCM) 10K type strain sequencing project: providing services to taxonomists for standard genome sequencing and annotation.</title>
        <authorList>
            <consortium name="The Broad Institute Genomics Platform"/>
            <consortium name="The Broad Institute Genome Sequencing Center for Infectious Disease"/>
            <person name="Wu L."/>
            <person name="Ma J."/>
        </authorList>
    </citation>
    <scope>NUCLEOTIDE SEQUENCE [LARGE SCALE GENOMIC DNA]</scope>
    <source>
        <strain evidence="3">CGMCC 1.12477</strain>
    </source>
</reference>
<keyword evidence="3" id="KW-1185">Reference proteome</keyword>
<dbReference type="Pfam" id="PF20107">
    <property type="entry name" value="DUF6497"/>
    <property type="match status" value="1"/>
</dbReference>
<evidence type="ECO:0000313" key="2">
    <source>
        <dbReference type="EMBL" id="MFD1508382.1"/>
    </source>
</evidence>
<evidence type="ECO:0000313" key="3">
    <source>
        <dbReference type="Proteomes" id="UP001597186"/>
    </source>
</evidence>
<organism evidence="2 3">
    <name type="scientific">Lacimonas salitolerans</name>
    <dbReference type="NCBI Taxonomy" id="1323750"/>
    <lineage>
        <taxon>Bacteria</taxon>
        <taxon>Pseudomonadati</taxon>
        <taxon>Pseudomonadota</taxon>
        <taxon>Alphaproteobacteria</taxon>
        <taxon>Rhodobacterales</taxon>
        <taxon>Paracoccaceae</taxon>
        <taxon>Lacimonas</taxon>
    </lineage>
</organism>
<evidence type="ECO:0000256" key="1">
    <source>
        <dbReference type="SAM" id="SignalP"/>
    </source>
</evidence>